<evidence type="ECO:0000313" key="6">
    <source>
        <dbReference type="Proteomes" id="UP000462363"/>
    </source>
</evidence>
<protein>
    <submittedName>
        <fullName evidence="5">DUF5067 domain-containing protein</fullName>
    </submittedName>
</protein>
<dbReference type="Gene3D" id="2.60.40.1240">
    <property type="match status" value="1"/>
</dbReference>
<dbReference type="AlphaFoldDB" id="A0A844F361"/>
<comment type="caution">
    <text evidence="5">The sequence shown here is derived from an EMBL/GenBank/DDBJ whole genome shotgun (WGS) entry which is preliminary data.</text>
</comment>
<reference evidence="5 6" key="1">
    <citation type="submission" date="2019-08" db="EMBL/GenBank/DDBJ databases">
        <title>In-depth cultivation of the pig gut microbiome towards novel bacterial diversity and tailored functional studies.</title>
        <authorList>
            <person name="Wylensek D."/>
            <person name="Hitch T.C.A."/>
            <person name="Clavel T."/>
        </authorList>
    </citation>
    <scope>NUCLEOTIDE SEQUENCE [LARGE SCALE GENOMIC DNA]</scope>
    <source>
        <strain evidence="5 6">BL-389-WT-3D</strain>
    </source>
</reference>
<evidence type="ECO:0000256" key="3">
    <source>
        <dbReference type="SAM" id="Phobius"/>
    </source>
</evidence>
<dbReference type="Proteomes" id="UP000462363">
    <property type="component" value="Unassembled WGS sequence"/>
</dbReference>
<keyword evidence="1" id="KW-0732">Signal</keyword>
<accession>A0A844F361</accession>
<feature type="transmembrane region" description="Helical" evidence="3">
    <location>
        <begin position="37"/>
        <end position="56"/>
    </location>
</feature>
<dbReference type="EMBL" id="VUMB01000014">
    <property type="protein sequence ID" value="MSS40298.1"/>
    <property type="molecule type" value="Genomic_DNA"/>
</dbReference>
<dbReference type="InterPro" id="IPR031989">
    <property type="entry name" value="DUF5067"/>
</dbReference>
<dbReference type="InterPro" id="IPR029050">
    <property type="entry name" value="Immunoprotect_excell_Ig-like"/>
</dbReference>
<evidence type="ECO:0000259" key="4">
    <source>
        <dbReference type="Pfam" id="PF16729"/>
    </source>
</evidence>
<keyword evidence="3" id="KW-1133">Transmembrane helix</keyword>
<evidence type="ECO:0000313" key="5">
    <source>
        <dbReference type="EMBL" id="MSS40298.1"/>
    </source>
</evidence>
<name>A0A844F361_CLOSV</name>
<dbReference type="Pfam" id="PF16729">
    <property type="entry name" value="DUF5067"/>
    <property type="match status" value="1"/>
</dbReference>
<organism evidence="5 6">
    <name type="scientific">Clostridium scindens (strain JCM 10418 / VPI 12708)</name>
    <dbReference type="NCBI Taxonomy" id="29347"/>
    <lineage>
        <taxon>Bacteria</taxon>
        <taxon>Bacillati</taxon>
        <taxon>Bacillota</taxon>
        <taxon>Clostridia</taxon>
        <taxon>Lachnospirales</taxon>
        <taxon>Lachnospiraceae</taxon>
    </lineage>
</organism>
<keyword evidence="3" id="KW-0472">Membrane</keyword>
<evidence type="ECO:0000256" key="2">
    <source>
        <dbReference type="SAM" id="MobiDB-lite"/>
    </source>
</evidence>
<feature type="domain" description="DUF5067" evidence="4">
    <location>
        <begin position="75"/>
        <end position="193"/>
    </location>
</feature>
<feature type="compositionally biased region" description="Basic and acidic residues" evidence="2">
    <location>
        <begin position="58"/>
        <end position="84"/>
    </location>
</feature>
<sequence>MLLALFIFSISCILICKMLYFKKEILVKEREFIMKKRLLTVLLVASMCLCLTACGGSSDDKKDNKKTEDTDAKKDDKKDDKKDEEPDDGIINFDGKDYNVTYSRHEVGTDYEGNPCLFYYYNFTNNKSEASSVMAVAMIKAFQNGVQCDSAYILEENEAINNYMKEIQPGTSLEICQTFKLADMSEVTIEASDFVSFDDKKDTQIITLQ</sequence>
<gene>
    <name evidence="5" type="ORF">FYJ37_08035</name>
</gene>
<keyword evidence="3" id="KW-0812">Transmembrane</keyword>
<feature type="region of interest" description="Disordered" evidence="2">
    <location>
        <begin position="57"/>
        <end position="90"/>
    </location>
</feature>
<evidence type="ECO:0000256" key="1">
    <source>
        <dbReference type="ARBA" id="ARBA00022729"/>
    </source>
</evidence>
<proteinExistence type="predicted"/>